<sequence length="116" mass="13096">MSKCLVLFVEGDTEVEFYKQVVANARKLHPAGRFDTNIEYRNVRGVGGFKSIALRKFTKEIKPKYGDDCEFTIVLCSDTDVFDFAPKPPIKWDEVKKDLANSGAAKVIHVQAKRSI</sequence>
<evidence type="ECO:0000313" key="2">
    <source>
        <dbReference type="Proteomes" id="UP000095395"/>
    </source>
</evidence>
<name>A0A173WG35_9FIRM</name>
<evidence type="ECO:0008006" key="3">
    <source>
        <dbReference type="Google" id="ProtNLM"/>
    </source>
</evidence>
<accession>A0A173WG35</accession>
<reference evidence="1 2" key="1">
    <citation type="submission" date="2015-09" db="EMBL/GenBank/DDBJ databases">
        <authorList>
            <consortium name="Pathogen Informatics"/>
        </authorList>
    </citation>
    <scope>NUCLEOTIDE SEQUENCE [LARGE SCALE GENOMIC DNA]</scope>
    <source>
        <strain evidence="1 2">2789STDY5608835</strain>
    </source>
</reference>
<evidence type="ECO:0000313" key="1">
    <source>
        <dbReference type="EMBL" id="CUN38030.1"/>
    </source>
</evidence>
<protein>
    <recommendedName>
        <fullName evidence="3">RloB domain-containing protein</fullName>
    </recommendedName>
</protein>
<dbReference type="AlphaFoldDB" id="A0A173WG35"/>
<organism evidence="1 2">
    <name type="scientific">Roseburia inulinivorans</name>
    <dbReference type="NCBI Taxonomy" id="360807"/>
    <lineage>
        <taxon>Bacteria</taxon>
        <taxon>Bacillati</taxon>
        <taxon>Bacillota</taxon>
        <taxon>Clostridia</taxon>
        <taxon>Lachnospirales</taxon>
        <taxon>Lachnospiraceae</taxon>
        <taxon>Roseburia</taxon>
    </lineage>
</organism>
<dbReference type="EMBL" id="CYYR01000001">
    <property type="protein sequence ID" value="CUN38030.1"/>
    <property type="molecule type" value="Genomic_DNA"/>
</dbReference>
<gene>
    <name evidence="1" type="ORF">ERS852392_00187</name>
</gene>
<proteinExistence type="predicted"/>
<dbReference type="RefSeq" id="WP_242864025.1">
    <property type="nucleotide sequence ID" value="NZ_CYYR01000001.1"/>
</dbReference>
<dbReference type="Proteomes" id="UP000095395">
    <property type="component" value="Unassembled WGS sequence"/>
</dbReference>